<keyword evidence="3" id="KW-1185">Reference proteome</keyword>
<keyword evidence="1" id="KW-0472">Membrane</keyword>
<gene>
    <name evidence="2" type="ORF">N868_03770</name>
</gene>
<feature type="transmembrane region" description="Helical" evidence="1">
    <location>
        <begin position="26"/>
        <end position="46"/>
    </location>
</feature>
<dbReference type="RefSeq" id="WP_043610635.1">
    <property type="nucleotide sequence ID" value="NZ_AXCY01000249.1"/>
</dbReference>
<dbReference type="EMBL" id="AXCY01000249">
    <property type="protein sequence ID" value="KGM08421.1"/>
    <property type="molecule type" value="Genomic_DNA"/>
</dbReference>
<feature type="transmembrane region" description="Helical" evidence="1">
    <location>
        <begin position="66"/>
        <end position="93"/>
    </location>
</feature>
<organism evidence="2 3">
    <name type="scientific">Cellulomonas carbonis T26</name>
    <dbReference type="NCBI Taxonomy" id="947969"/>
    <lineage>
        <taxon>Bacteria</taxon>
        <taxon>Bacillati</taxon>
        <taxon>Actinomycetota</taxon>
        <taxon>Actinomycetes</taxon>
        <taxon>Micrococcales</taxon>
        <taxon>Cellulomonadaceae</taxon>
        <taxon>Cellulomonas</taxon>
    </lineage>
</organism>
<feature type="transmembrane region" description="Helical" evidence="1">
    <location>
        <begin position="157"/>
        <end position="178"/>
    </location>
</feature>
<keyword evidence="1" id="KW-1133">Transmembrane helix</keyword>
<comment type="caution">
    <text evidence="2">The sequence shown here is derived from an EMBL/GenBank/DDBJ whole genome shotgun (WGS) entry which is preliminary data.</text>
</comment>
<accession>A0A0A0BKA3</accession>
<feature type="transmembrane region" description="Helical" evidence="1">
    <location>
        <begin position="185"/>
        <end position="213"/>
    </location>
</feature>
<dbReference type="Pfam" id="PF12730">
    <property type="entry name" value="ABC2_membrane_4"/>
    <property type="match status" value="1"/>
</dbReference>
<evidence type="ECO:0000256" key="1">
    <source>
        <dbReference type="SAM" id="Phobius"/>
    </source>
</evidence>
<keyword evidence="1" id="KW-0812">Transmembrane</keyword>
<feature type="transmembrane region" description="Helical" evidence="1">
    <location>
        <begin position="233"/>
        <end position="254"/>
    </location>
</feature>
<reference evidence="2 3" key="1">
    <citation type="submission" date="2013-08" db="EMBL/GenBank/DDBJ databases">
        <title>Genome sequencing of Cellulomonas carbonis T26.</title>
        <authorList>
            <person name="Chen F."/>
            <person name="Li Y."/>
            <person name="Wang G."/>
        </authorList>
    </citation>
    <scope>NUCLEOTIDE SEQUENCE [LARGE SCALE GENOMIC DNA]</scope>
    <source>
        <strain evidence="2 3">T26</strain>
    </source>
</reference>
<dbReference type="AlphaFoldDB" id="A0A0A0BKA3"/>
<evidence type="ECO:0000313" key="2">
    <source>
        <dbReference type="EMBL" id="KGM08421.1"/>
    </source>
</evidence>
<feature type="transmembrane region" description="Helical" evidence="1">
    <location>
        <begin position="114"/>
        <end position="137"/>
    </location>
</feature>
<protein>
    <submittedName>
        <fullName evidence="2">Bacitracin ABC transporter permease</fullName>
    </submittedName>
</protein>
<proteinExistence type="predicted"/>
<evidence type="ECO:0000313" key="3">
    <source>
        <dbReference type="Proteomes" id="UP000029839"/>
    </source>
</evidence>
<reference evidence="2 3" key="2">
    <citation type="journal article" date="2015" name="Stand. Genomic Sci.">
        <title>Draft genome sequence of Cellulomonas carbonis T26(T) and comparative analysis of six Cellulomonas genomes.</title>
        <authorList>
            <person name="Zhuang W."/>
            <person name="Zhang S."/>
            <person name="Xia X."/>
            <person name="Wang G."/>
        </authorList>
    </citation>
    <scope>NUCLEOTIDE SEQUENCE [LARGE SCALE GENOMIC DNA]</scope>
    <source>
        <strain evidence="2 3">T26</strain>
    </source>
</reference>
<dbReference type="Proteomes" id="UP000029839">
    <property type="component" value="Unassembled WGS sequence"/>
</dbReference>
<dbReference type="OrthoDB" id="4336274at2"/>
<sequence>MSGSSFVAAWEVETLVLRRSGAARTAALVVVLGTVALSAAFTAVALGDGDSQMALKVRPMLQGTGWVAYLGMLAQVLSVAVLLAAGVVVAWTVGREFTDGTVTGLLATPTSPRTVVLAKLGAVLLGSVGAVVLAVALAVPVGVATGLGPPDGAALGAALRTTAVGSLAAVLALPVALVASVRKGYLAGVGALLGVVVVTQVATVAGAGAWFPWAAPGLWAGMGGAAAAAAVQPVHLALGPVVGGLGVLATAWWWGRAELG</sequence>
<name>A0A0A0BKA3_9CELL</name>